<dbReference type="Proteomes" id="UP000239896">
    <property type="component" value="Unassembled WGS sequence"/>
</dbReference>
<name>A0A2T0VEX0_9GAMM</name>
<dbReference type="RefSeq" id="WP_146132001.1">
    <property type="nucleotide sequence ID" value="NZ_PVTM01000015.1"/>
</dbReference>
<evidence type="ECO:0000313" key="1">
    <source>
        <dbReference type="EMBL" id="PRY68726.1"/>
    </source>
</evidence>
<gene>
    <name evidence="1" type="ORF">BCL64_1152</name>
</gene>
<sequence length="264" mass="29959">MDKPHKPKAPEWALFPLKEFVNQSEHLATVVRLSVQGMSMAKALPKAMEALSHADREELDTSLHQKAVRDAEFVEKERSEGFPVVHGQAVLSLWSLLELAVKDLVAVWIRKNPDLLLKPPISNLKMKIGDYLTIDEDEKYLFFVDIIERDIGAGIKHGINRFESLTNAIDLSGLTPRIMNDSFYEFCQVRNALAHQGNRVDRKLVDNCPWLNLEVGAELRVSCEMFQKYQKVSLSYAILLICRTAEKFGVDMKSEAQSILEAYA</sequence>
<proteinExistence type="predicted"/>
<protein>
    <submittedName>
        <fullName evidence="1">Uncharacterized protein</fullName>
    </submittedName>
</protein>
<accession>A0A2T0VEX0</accession>
<keyword evidence="2" id="KW-1185">Reference proteome</keyword>
<dbReference type="EMBL" id="PVTM01000015">
    <property type="protein sequence ID" value="PRY68726.1"/>
    <property type="molecule type" value="Genomic_DNA"/>
</dbReference>
<dbReference type="AlphaFoldDB" id="A0A2T0VEX0"/>
<organism evidence="1 2">
    <name type="scientific">Halomonas ventosae</name>
    <dbReference type="NCBI Taxonomy" id="229007"/>
    <lineage>
        <taxon>Bacteria</taxon>
        <taxon>Pseudomonadati</taxon>
        <taxon>Pseudomonadota</taxon>
        <taxon>Gammaproteobacteria</taxon>
        <taxon>Oceanospirillales</taxon>
        <taxon>Halomonadaceae</taxon>
        <taxon>Halomonas</taxon>
    </lineage>
</organism>
<comment type="caution">
    <text evidence="1">The sequence shown here is derived from an EMBL/GenBank/DDBJ whole genome shotgun (WGS) entry which is preliminary data.</text>
</comment>
<reference evidence="1 2" key="1">
    <citation type="submission" date="2018-03" db="EMBL/GenBank/DDBJ databases">
        <title>Comparative analysis of microorganisms from saline springs in Andes Mountain Range, Colombia.</title>
        <authorList>
            <person name="Rubin E."/>
        </authorList>
    </citation>
    <scope>NUCLEOTIDE SEQUENCE [LARGE SCALE GENOMIC DNA]</scope>
    <source>
        <strain evidence="1 2">USBA 854</strain>
    </source>
</reference>
<evidence type="ECO:0000313" key="2">
    <source>
        <dbReference type="Proteomes" id="UP000239896"/>
    </source>
</evidence>